<dbReference type="EMBL" id="JAOSHN010000005">
    <property type="protein sequence ID" value="MCU7379270.1"/>
    <property type="molecule type" value="Genomic_DNA"/>
</dbReference>
<evidence type="ECO:0000313" key="5">
    <source>
        <dbReference type="Proteomes" id="UP001065549"/>
    </source>
</evidence>
<dbReference type="InterPro" id="IPR002173">
    <property type="entry name" value="Carboh/pur_kinase_PfkB_CS"/>
</dbReference>
<sequence length="300" mass="31897">MSEITVIGGIKGNVVANAQEQLMAAQQNGGTISVSYGGTGRNIAENLGRLGAATAFVGAAGNDIVGRGAKLELEALGVDTSQLHLIEGQNTAMNISILDIVGDLEFGVENIDAYGLIDLEAIDQVLPMINNSEIVCVDGTLSEGVLTYLAETVEVPLFFDPHTEEDAKKVKEFIGSFHTIKPNRGEASAICGLDIFSEDQLMEAGKWFVDQGVKRVFITMSGGGVYYKEGMKEGILRPEQVLPFANEEGAGDAFSAAILDGTRKNMDIEAIAAYGMKAAAIALESKCAVNPLMSERRMQE</sequence>
<proteinExistence type="predicted"/>
<dbReference type="InterPro" id="IPR011611">
    <property type="entry name" value="PfkB_dom"/>
</dbReference>
<dbReference type="Pfam" id="PF00294">
    <property type="entry name" value="PfkB"/>
    <property type="match status" value="1"/>
</dbReference>
<dbReference type="Proteomes" id="UP001065549">
    <property type="component" value="Unassembled WGS sequence"/>
</dbReference>
<organism evidence="4 5">
    <name type="scientific">Hominibacterium faecale</name>
    <dbReference type="NCBI Taxonomy" id="2839743"/>
    <lineage>
        <taxon>Bacteria</taxon>
        <taxon>Bacillati</taxon>
        <taxon>Bacillota</taxon>
        <taxon>Clostridia</taxon>
        <taxon>Peptostreptococcales</taxon>
        <taxon>Anaerovoracaceae</taxon>
        <taxon>Hominibacterium</taxon>
    </lineage>
</organism>
<dbReference type="AlphaFoldDB" id="A0A9J6QWA8"/>
<dbReference type="PROSITE" id="PS00583">
    <property type="entry name" value="PFKB_KINASES_1"/>
    <property type="match status" value="1"/>
</dbReference>
<feature type="domain" description="Carbohydrate kinase PfkB" evidence="3">
    <location>
        <begin position="2"/>
        <end position="291"/>
    </location>
</feature>
<accession>A0A9J6QWA8</accession>
<dbReference type="Gene3D" id="3.40.1190.20">
    <property type="match status" value="1"/>
</dbReference>
<comment type="caution">
    <text evidence="4">The sequence shown here is derived from an EMBL/GenBank/DDBJ whole genome shotgun (WGS) entry which is preliminary data.</text>
</comment>
<keyword evidence="1" id="KW-0808">Transferase</keyword>
<dbReference type="SUPFAM" id="SSF53613">
    <property type="entry name" value="Ribokinase-like"/>
    <property type="match status" value="1"/>
</dbReference>
<dbReference type="GO" id="GO:0016301">
    <property type="term" value="F:kinase activity"/>
    <property type="evidence" value="ECO:0007669"/>
    <property type="project" value="UniProtKB-KW"/>
</dbReference>
<evidence type="ECO:0000256" key="1">
    <source>
        <dbReference type="ARBA" id="ARBA00022679"/>
    </source>
</evidence>
<dbReference type="PANTHER" id="PTHR10584">
    <property type="entry name" value="SUGAR KINASE"/>
    <property type="match status" value="1"/>
</dbReference>
<keyword evidence="2 4" id="KW-0418">Kinase</keyword>
<dbReference type="InterPro" id="IPR029056">
    <property type="entry name" value="Ribokinase-like"/>
</dbReference>
<gene>
    <name evidence="4" type="ORF">OBO34_13025</name>
</gene>
<protein>
    <submittedName>
        <fullName evidence="4">PfkB family carbohydrate kinase</fullName>
    </submittedName>
</protein>
<name>A0A9J6QWA8_9FIRM</name>
<evidence type="ECO:0000259" key="3">
    <source>
        <dbReference type="Pfam" id="PF00294"/>
    </source>
</evidence>
<evidence type="ECO:0000256" key="2">
    <source>
        <dbReference type="ARBA" id="ARBA00022777"/>
    </source>
</evidence>
<dbReference type="PANTHER" id="PTHR10584:SF166">
    <property type="entry name" value="RIBOKINASE"/>
    <property type="match status" value="1"/>
</dbReference>
<evidence type="ECO:0000313" key="4">
    <source>
        <dbReference type="EMBL" id="MCU7379270.1"/>
    </source>
</evidence>
<reference evidence="4" key="1">
    <citation type="submission" date="2022-09" db="EMBL/GenBank/DDBJ databases">
        <title>Culturomic study of gut microbiota in children with autism spectrum disorder.</title>
        <authorList>
            <person name="Efimov B.A."/>
            <person name="Chaplin A.V."/>
            <person name="Sokolova S.R."/>
            <person name="Pikina A.P."/>
            <person name="Korzhanova M."/>
            <person name="Belova V."/>
            <person name="Korostin D."/>
        </authorList>
    </citation>
    <scope>NUCLEOTIDE SEQUENCE</scope>
    <source>
        <strain evidence="4">ASD5510</strain>
    </source>
</reference>
<keyword evidence="5" id="KW-1185">Reference proteome</keyword>
<dbReference type="RefSeq" id="WP_253020355.1">
    <property type="nucleotide sequence ID" value="NZ_JAOSHN010000005.1"/>
</dbReference>